<dbReference type="SUPFAM" id="SSF82171">
    <property type="entry name" value="DPP6 N-terminal domain-like"/>
    <property type="match status" value="1"/>
</dbReference>
<reference evidence="1 2" key="1">
    <citation type="submission" date="2017-02" db="EMBL/GenBank/DDBJ databases">
        <authorList>
            <person name="Peterson S.W."/>
        </authorList>
    </citation>
    <scope>NUCLEOTIDE SEQUENCE [LARGE SCALE GENOMIC DNA]</scope>
    <source>
        <strain evidence="1 2">DSM 25262</strain>
    </source>
</reference>
<dbReference type="Gene3D" id="2.120.10.30">
    <property type="entry name" value="TolB, C-terminal domain"/>
    <property type="match status" value="1"/>
</dbReference>
<dbReference type="Pfam" id="PF07676">
    <property type="entry name" value="PD40"/>
    <property type="match status" value="4"/>
</dbReference>
<dbReference type="Proteomes" id="UP000190961">
    <property type="component" value="Unassembled WGS sequence"/>
</dbReference>
<dbReference type="RefSeq" id="WP_079688568.1">
    <property type="nucleotide sequence ID" value="NZ_FUZU01000003.1"/>
</dbReference>
<keyword evidence="2" id="KW-1185">Reference proteome</keyword>
<name>A0A1T5M0D6_9BACT</name>
<evidence type="ECO:0000313" key="2">
    <source>
        <dbReference type="Proteomes" id="UP000190961"/>
    </source>
</evidence>
<dbReference type="InterPro" id="IPR011659">
    <property type="entry name" value="WD40"/>
</dbReference>
<dbReference type="AlphaFoldDB" id="A0A1T5M0D6"/>
<protein>
    <submittedName>
        <fullName evidence="1">WD40-like Beta Propeller Repeat</fullName>
    </submittedName>
</protein>
<evidence type="ECO:0000313" key="1">
    <source>
        <dbReference type="EMBL" id="SKC81682.1"/>
    </source>
</evidence>
<gene>
    <name evidence="1" type="ORF">SAMN05660236_3998</name>
</gene>
<organism evidence="1 2">
    <name type="scientific">Ohtaekwangia koreensis</name>
    <dbReference type="NCBI Taxonomy" id="688867"/>
    <lineage>
        <taxon>Bacteria</taxon>
        <taxon>Pseudomonadati</taxon>
        <taxon>Bacteroidota</taxon>
        <taxon>Cytophagia</taxon>
        <taxon>Cytophagales</taxon>
        <taxon>Fulvivirgaceae</taxon>
        <taxon>Ohtaekwangia</taxon>
    </lineage>
</organism>
<proteinExistence type="predicted"/>
<dbReference type="EMBL" id="FUZU01000003">
    <property type="protein sequence ID" value="SKC81682.1"/>
    <property type="molecule type" value="Genomic_DNA"/>
</dbReference>
<dbReference type="InterPro" id="IPR011042">
    <property type="entry name" value="6-blade_b-propeller_TolB-like"/>
</dbReference>
<accession>A0A1T5M0D6</accession>
<sequence>MESLSTLRVMRIILLSLFVSVTGTVYAQPAIPVVTSSFLPGIICTDSIEFNAAFSLDGNSFYFTRSANKRTQLYTSTKTGNEWSTPIPLPFSYTNYSDADPAFSPTGELYFISTRPTYLNDTTKDYDIWKVTRTDSGQWSEPINVKELNSPEDEYYISFTQKGDACFSSSRQGGYGQEDIYFSELINNTFTKPYNMGSTINTKNSEYDPFITANGSALIFTSSGRSDSFGKADLYWSIRTKNGWQNVKHFSSVINTPDRDYCPYISRDNKYFLYSVSRDIKSTNLNHLPAALTQAAHSK</sequence>
<dbReference type="STRING" id="688867.SAMN05660236_3998"/>